<evidence type="ECO:0000313" key="2">
    <source>
        <dbReference type="EMBL" id="AJE81553.1"/>
    </source>
</evidence>
<dbReference type="KEGG" id="sals:SLNWT_1177"/>
<accession>A0A0B5EH97</accession>
<keyword evidence="3" id="KW-1185">Reference proteome</keyword>
<organism evidence="2 3">
    <name type="scientific">Streptomyces albus (strain ATCC 21838 / DSM 41398 / FERM P-419 / JCM 4703 / NBRC 107858)</name>
    <dbReference type="NCBI Taxonomy" id="1081613"/>
    <lineage>
        <taxon>Bacteria</taxon>
        <taxon>Bacillati</taxon>
        <taxon>Actinomycetota</taxon>
        <taxon>Actinomycetes</taxon>
        <taxon>Kitasatosporales</taxon>
        <taxon>Streptomycetaceae</taxon>
        <taxon>Streptomyces</taxon>
    </lineage>
</organism>
<feature type="region of interest" description="Disordered" evidence="1">
    <location>
        <begin position="1"/>
        <end position="23"/>
    </location>
</feature>
<protein>
    <submittedName>
        <fullName evidence="2">Uncharacterized protein</fullName>
    </submittedName>
</protein>
<reference evidence="2 3" key="1">
    <citation type="submission" date="2015-01" db="EMBL/GenBank/DDBJ databases">
        <title>Enhanced salinomycin production by adjusting the supply of polyketide extender units in Streptomyce albus DSM 41398.</title>
        <authorList>
            <person name="Lu C."/>
        </authorList>
    </citation>
    <scope>NUCLEOTIDE SEQUENCE [LARGE SCALE GENOMIC DNA]</scope>
    <source>
        <strain evidence="3">ATCC 21838 / DSM 41398 / FERM P-419 / JCM 4703 / NBRC 107858</strain>
    </source>
</reference>
<gene>
    <name evidence="2" type="ORF">SLNWT_1177</name>
</gene>
<dbReference type="AlphaFoldDB" id="A0A0B5EH97"/>
<dbReference type="Proteomes" id="UP000031523">
    <property type="component" value="Chromosome"/>
</dbReference>
<evidence type="ECO:0000313" key="3">
    <source>
        <dbReference type="Proteomes" id="UP000031523"/>
    </source>
</evidence>
<feature type="compositionally biased region" description="Low complexity" evidence="1">
    <location>
        <begin position="14"/>
        <end position="23"/>
    </location>
</feature>
<dbReference type="EMBL" id="CP010519">
    <property type="protein sequence ID" value="AJE81553.1"/>
    <property type="molecule type" value="Genomic_DNA"/>
</dbReference>
<evidence type="ECO:0000256" key="1">
    <source>
        <dbReference type="SAM" id="MobiDB-lite"/>
    </source>
</evidence>
<sequence>MNRHPATTTHQDRPTATPFTTPPSAAVYEMRTLRTDAEREEAAALVQDRQRWLAMRKLPVPAQADVPALFRDPQTKPTGLFEDGKLLACLIPQRDPDPGWGEGPGLFLGSVHTLPDRPDDIMRLITLWASDFAARQDLPAVRAEALARHPLDADPIAALLRRLTDMGWVIRGSGTGREGERVARLELAAEHRPGLSTLIACRVHAPETSPDDRGSA</sequence>
<name>A0A0B5EH97_STRA4</name>
<proteinExistence type="predicted"/>